<reference evidence="5 6" key="1">
    <citation type="submission" date="2019-08" db="EMBL/GenBank/DDBJ databases">
        <title>Actinomadura sp. nov. CYP1-5 isolated from mountain soil.</title>
        <authorList>
            <person name="Songsumanus A."/>
            <person name="Kuncharoen N."/>
            <person name="Kudo T."/>
            <person name="Yuki M."/>
            <person name="Igarashi Y."/>
            <person name="Tanasupawat S."/>
        </authorList>
    </citation>
    <scope>NUCLEOTIDE SEQUENCE [LARGE SCALE GENOMIC DNA]</scope>
    <source>
        <strain evidence="5 6">JCM 14158</strain>
    </source>
</reference>
<dbReference type="Pfam" id="PF01144">
    <property type="entry name" value="CoA_trans"/>
    <property type="match status" value="2"/>
</dbReference>
<dbReference type="NCBIfam" id="TIGR02429">
    <property type="entry name" value="pcaI_scoA_fam"/>
    <property type="match status" value="1"/>
</dbReference>
<dbReference type="Proteomes" id="UP000323380">
    <property type="component" value="Unassembled WGS sequence"/>
</dbReference>
<dbReference type="InterPro" id="IPR004165">
    <property type="entry name" value="CoA_trans_fam_I"/>
</dbReference>
<proteinExistence type="inferred from homology"/>
<feature type="active site" description="5-glutamyl coenzyme A thioester intermediate" evidence="4">
    <location>
        <position position="292"/>
    </location>
</feature>
<dbReference type="InterPro" id="IPR012792">
    <property type="entry name" value="3-oxoacid_CoA-transf_A"/>
</dbReference>
<keyword evidence="6" id="KW-1185">Reference proteome</keyword>
<accession>A0A5D0NDV3</accession>
<dbReference type="GO" id="GO:0008410">
    <property type="term" value="F:CoA-transferase activity"/>
    <property type="evidence" value="ECO:0007669"/>
    <property type="project" value="InterPro"/>
</dbReference>
<dbReference type="InterPro" id="IPR004164">
    <property type="entry name" value="CoA_transf_AS"/>
</dbReference>
<keyword evidence="2 3" id="KW-0808">Transferase</keyword>
<name>A0A5D0NDV3_9ACTN</name>
<evidence type="ECO:0000256" key="1">
    <source>
        <dbReference type="ARBA" id="ARBA00007154"/>
    </source>
</evidence>
<dbReference type="PANTHER" id="PTHR13707:SF60">
    <property type="entry name" value="ACETATE COA-TRANSFERASE SUBUNIT ALPHA"/>
    <property type="match status" value="1"/>
</dbReference>
<dbReference type="PANTHER" id="PTHR13707">
    <property type="entry name" value="KETOACID-COENZYME A TRANSFERASE"/>
    <property type="match status" value="1"/>
</dbReference>
<evidence type="ECO:0000256" key="4">
    <source>
        <dbReference type="PIRSR" id="PIRSR000858-1"/>
    </source>
</evidence>
<dbReference type="EMBL" id="VSFG01000008">
    <property type="protein sequence ID" value="TYB42557.1"/>
    <property type="molecule type" value="Genomic_DNA"/>
</dbReference>
<dbReference type="AlphaFoldDB" id="A0A5D0NDV3"/>
<dbReference type="InterPro" id="IPR037171">
    <property type="entry name" value="NagB/RpiA_transferase-like"/>
</dbReference>
<organism evidence="5 6">
    <name type="scientific">Actinomadura chibensis</name>
    <dbReference type="NCBI Taxonomy" id="392828"/>
    <lineage>
        <taxon>Bacteria</taxon>
        <taxon>Bacillati</taxon>
        <taxon>Actinomycetota</taxon>
        <taxon>Actinomycetes</taxon>
        <taxon>Streptosporangiales</taxon>
        <taxon>Thermomonosporaceae</taxon>
        <taxon>Actinomadura</taxon>
    </lineage>
</organism>
<dbReference type="GO" id="GO:0046952">
    <property type="term" value="P:ketone body catabolic process"/>
    <property type="evidence" value="ECO:0007669"/>
    <property type="project" value="InterPro"/>
</dbReference>
<dbReference type="InterPro" id="IPR014388">
    <property type="entry name" value="3-oxoacid_CoA-transferase"/>
</dbReference>
<dbReference type="Gene3D" id="3.40.1080.10">
    <property type="entry name" value="Glutaconate Coenzyme A-transferase"/>
    <property type="match status" value="2"/>
</dbReference>
<dbReference type="PIRSF" id="PIRSF000858">
    <property type="entry name" value="SCOT-t"/>
    <property type="match status" value="1"/>
</dbReference>
<sequence>MNKVYESPQAAVADVPDGASVSIAGFGMTHSFPTSLTVALREQGARRLCIVANSLGTGDYRSNTLIENNQVNRLIVSFSARAGEATSAAEKQIAAGEIEVELVPQGTLVERLRAGGAGIGAFYTRTAVGTAVAEGKETRVIDGVEHVLEMGLKVDYAFIRASRADRFGNLEFEGVGRNFMPAFAKGAKIAIAEVDEIVDGELDPERIGLPGIFVSRVVRKTVDVPHDHPAPREGRGADSARTYNGKKGLTRLQMAETAAGLVPNGSYMNLGLGIPTLISNYISGRDIVLHSENGVLGYGTIASRDDYNPEIYNAGGQYVHLEKGASFFESVTSFEMVRGGKVDFVALGAFQVDAVANLANWSTPNMIGGGIGGAMDLVAGDVTVMVLTTHLDSKGRPKLVKECEYPLTGRNCVDIVVTDLCVLRHTGDGWRLEHVAPGFTAAEVAELTEFEFDFGEFAPGGARADGGAAG</sequence>
<evidence type="ECO:0000256" key="3">
    <source>
        <dbReference type="PIRNR" id="PIRNR000858"/>
    </source>
</evidence>
<protein>
    <submittedName>
        <fullName evidence="5">3-oxoacid CoA-transferase subunit A</fullName>
    </submittedName>
</protein>
<dbReference type="STRING" id="1220554.GCA_001552135_01846"/>
<comment type="caution">
    <text evidence="5">The sequence shown here is derived from an EMBL/GenBank/DDBJ whole genome shotgun (WGS) entry which is preliminary data.</text>
</comment>
<comment type="similarity">
    <text evidence="1 3">Belongs to the 3-oxoacid CoA-transferase family.</text>
</comment>
<evidence type="ECO:0000313" key="6">
    <source>
        <dbReference type="Proteomes" id="UP000323380"/>
    </source>
</evidence>
<dbReference type="SMART" id="SM00882">
    <property type="entry name" value="CoA_trans"/>
    <property type="match status" value="2"/>
</dbReference>
<evidence type="ECO:0000313" key="5">
    <source>
        <dbReference type="EMBL" id="TYB42557.1"/>
    </source>
</evidence>
<gene>
    <name evidence="5" type="ORF">FXF69_31715</name>
</gene>
<dbReference type="SUPFAM" id="SSF100950">
    <property type="entry name" value="NagB/RpiA/CoA transferase-like"/>
    <property type="match status" value="2"/>
</dbReference>
<evidence type="ECO:0000256" key="2">
    <source>
        <dbReference type="ARBA" id="ARBA00022679"/>
    </source>
</evidence>
<dbReference type="PROSITE" id="PS01274">
    <property type="entry name" value="COA_TRANSF_2"/>
    <property type="match status" value="1"/>
</dbReference>